<proteinExistence type="predicted"/>
<feature type="compositionally biased region" description="Polar residues" evidence="1">
    <location>
        <begin position="67"/>
        <end position="78"/>
    </location>
</feature>
<comment type="caution">
    <text evidence="3">The sequence shown here is derived from an EMBL/GenBank/DDBJ whole genome shotgun (WGS) entry which is preliminary data.</text>
</comment>
<organism evidence="3 4">
    <name type="scientific">Mycena albidolilacea</name>
    <dbReference type="NCBI Taxonomy" id="1033008"/>
    <lineage>
        <taxon>Eukaryota</taxon>
        <taxon>Fungi</taxon>
        <taxon>Dikarya</taxon>
        <taxon>Basidiomycota</taxon>
        <taxon>Agaricomycotina</taxon>
        <taxon>Agaricomycetes</taxon>
        <taxon>Agaricomycetidae</taxon>
        <taxon>Agaricales</taxon>
        <taxon>Marasmiineae</taxon>
        <taxon>Mycenaceae</taxon>
        <taxon>Mycena</taxon>
    </lineage>
</organism>
<gene>
    <name evidence="3" type="ORF">DFH08DRAFT_450760</name>
</gene>
<keyword evidence="2" id="KW-0732">Signal</keyword>
<feature type="compositionally biased region" description="Basic and acidic residues" evidence="1">
    <location>
        <begin position="84"/>
        <end position="109"/>
    </location>
</feature>
<evidence type="ECO:0000313" key="4">
    <source>
        <dbReference type="Proteomes" id="UP001218218"/>
    </source>
</evidence>
<evidence type="ECO:0008006" key="5">
    <source>
        <dbReference type="Google" id="ProtNLM"/>
    </source>
</evidence>
<dbReference type="EMBL" id="JARIHO010000074">
    <property type="protein sequence ID" value="KAJ7311776.1"/>
    <property type="molecule type" value="Genomic_DNA"/>
</dbReference>
<dbReference type="Proteomes" id="UP001218218">
    <property type="component" value="Unassembled WGS sequence"/>
</dbReference>
<feature type="region of interest" description="Disordered" evidence="1">
    <location>
        <begin position="44"/>
        <end position="109"/>
    </location>
</feature>
<feature type="chain" id="PRO_5042009222" description="Secreted protein" evidence="2">
    <location>
        <begin position="19"/>
        <end position="109"/>
    </location>
</feature>
<evidence type="ECO:0000256" key="2">
    <source>
        <dbReference type="SAM" id="SignalP"/>
    </source>
</evidence>
<dbReference type="AlphaFoldDB" id="A0AAD7ECN1"/>
<evidence type="ECO:0000313" key="3">
    <source>
        <dbReference type="EMBL" id="KAJ7311776.1"/>
    </source>
</evidence>
<name>A0AAD7ECN1_9AGAR</name>
<protein>
    <recommendedName>
        <fullName evidence="5">Secreted protein</fullName>
    </recommendedName>
</protein>
<feature type="signal peptide" evidence="2">
    <location>
        <begin position="1"/>
        <end position="18"/>
    </location>
</feature>
<accession>A0AAD7ECN1</accession>
<evidence type="ECO:0000256" key="1">
    <source>
        <dbReference type="SAM" id="MobiDB-lite"/>
    </source>
</evidence>
<reference evidence="3" key="1">
    <citation type="submission" date="2023-03" db="EMBL/GenBank/DDBJ databases">
        <title>Massive genome expansion in bonnet fungi (Mycena s.s.) driven by repeated elements and novel gene families across ecological guilds.</title>
        <authorList>
            <consortium name="Lawrence Berkeley National Laboratory"/>
            <person name="Harder C.B."/>
            <person name="Miyauchi S."/>
            <person name="Viragh M."/>
            <person name="Kuo A."/>
            <person name="Thoen E."/>
            <person name="Andreopoulos B."/>
            <person name="Lu D."/>
            <person name="Skrede I."/>
            <person name="Drula E."/>
            <person name="Henrissat B."/>
            <person name="Morin E."/>
            <person name="Kohler A."/>
            <person name="Barry K."/>
            <person name="LaButti K."/>
            <person name="Morin E."/>
            <person name="Salamov A."/>
            <person name="Lipzen A."/>
            <person name="Mereny Z."/>
            <person name="Hegedus B."/>
            <person name="Baldrian P."/>
            <person name="Stursova M."/>
            <person name="Weitz H."/>
            <person name="Taylor A."/>
            <person name="Grigoriev I.V."/>
            <person name="Nagy L.G."/>
            <person name="Martin F."/>
            <person name="Kauserud H."/>
        </authorList>
    </citation>
    <scope>NUCLEOTIDE SEQUENCE</scope>
    <source>
        <strain evidence="3">CBHHK002</strain>
    </source>
</reference>
<keyword evidence="4" id="KW-1185">Reference proteome</keyword>
<sequence length="109" mass="11901">MGRLIFAVLLAVIECKDGFRRSHTSMECNVCRDCVARCVVSASQRSKDSDIGKVGPWGRVPGGASSKAPSKNTPQIPGSTRRINKIEPFLRGEESMNEAQKHLEGTSIR</sequence>